<reference evidence="4 5" key="1">
    <citation type="submission" date="2017-02" db="EMBL/GenBank/DDBJ databases">
        <authorList>
            <person name="Peterson S.W."/>
        </authorList>
    </citation>
    <scope>NUCLEOTIDE SEQUENCE [LARGE SCALE GENOMIC DNA]</scope>
    <source>
        <strain evidence="4 5">S285</strain>
    </source>
</reference>
<evidence type="ECO:0000259" key="3">
    <source>
        <dbReference type="PROSITE" id="PS51186"/>
    </source>
</evidence>
<dbReference type="AlphaFoldDB" id="A0A1W6MVL5"/>
<proteinExistence type="predicted"/>
<name>A0A1W6MVL5_9HYPH</name>
<keyword evidence="5" id="KW-1185">Reference proteome</keyword>
<dbReference type="CDD" id="cd04301">
    <property type="entry name" value="NAT_SF"/>
    <property type="match status" value="1"/>
</dbReference>
<dbReference type="KEGG" id="mbry:B1812_11285"/>
<accession>A0A1W6MVL5</accession>
<dbReference type="InterPro" id="IPR000182">
    <property type="entry name" value="GNAT_dom"/>
</dbReference>
<dbReference type="PROSITE" id="PS51186">
    <property type="entry name" value="GNAT"/>
    <property type="match status" value="1"/>
</dbReference>
<dbReference type="RefSeq" id="WP_085771673.1">
    <property type="nucleotide sequence ID" value="NZ_AP027149.1"/>
</dbReference>
<evidence type="ECO:0000256" key="1">
    <source>
        <dbReference type="ARBA" id="ARBA00022679"/>
    </source>
</evidence>
<sequence length="163" mass="17732">MPLMPRISILSANASDGPDLRRAIVALQEHERALHDTRRPGEDVADAYLAQLLGRTAVSGAILKADLDGLFAGFVAGWVEESDAIAETESSNRHGLIADICVLPEYRTQGIGALLLAAMERRLAAFGVERIRVVALSSNSLARASYERAGFHPYEITYEKKLD</sequence>
<evidence type="ECO:0000256" key="2">
    <source>
        <dbReference type="ARBA" id="ARBA00023315"/>
    </source>
</evidence>
<organism evidence="4 5">
    <name type="scientific">Methylocystis bryophila</name>
    <dbReference type="NCBI Taxonomy" id="655015"/>
    <lineage>
        <taxon>Bacteria</taxon>
        <taxon>Pseudomonadati</taxon>
        <taxon>Pseudomonadota</taxon>
        <taxon>Alphaproteobacteria</taxon>
        <taxon>Hyphomicrobiales</taxon>
        <taxon>Methylocystaceae</taxon>
        <taxon>Methylocystis</taxon>
    </lineage>
</organism>
<dbReference type="Proteomes" id="UP000193978">
    <property type="component" value="Chromosome"/>
</dbReference>
<dbReference type="Pfam" id="PF00583">
    <property type="entry name" value="Acetyltransf_1"/>
    <property type="match status" value="1"/>
</dbReference>
<dbReference type="PANTHER" id="PTHR43877:SF1">
    <property type="entry name" value="ACETYLTRANSFERASE"/>
    <property type="match status" value="1"/>
</dbReference>
<gene>
    <name evidence="4" type="ORF">B1812_11285</name>
</gene>
<dbReference type="InterPro" id="IPR016181">
    <property type="entry name" value="Acyl_CoA_acyltransferase"/>
</dbReference>
<dbReference type="PANTHER" id="PTHR43877">
    <property type="entry name" value="AMINOALKYLPHOSPHONATE N-ACETYLTRANSFERASE-RELATED-RELATED"/>
    <property type="match status" value="1"/>
</dbReference>
<feature type="domain" description="N-acetyltransferase" evidence="3">
    <location>
        <begin position="18"/>
        <end position="163"/>
    </location>
</feature>
<protein>
    <recommendedName>
        <fullName evidence="3">N-acetyltransferase domain-containing protein</fullName>
    </recommendedName>
</protein>
<evidence type="ECO:0000313" key="5">
    <source>
        <dbReference type="Proteomes" id="UP000193978"/>
    </source>
</evidence>
<keyword evidence="1" id="KW-0808">Transferase</keyword>
<keyword evidence="2" id="KW-0012">Acyltransferase</keyword>
<dbReference type="EMBL" id="CP019948">
    <property type="protein sequence ID" value="ARN81556.1"/>
    <property type="molecule type" value="Genomic_DNA"/>
</dbReference>
<dbReference type="Gene3D" id="3.40.630.30">
    <property type="match status" value="1"/>
</dbReference>
<evidence type="ECO:0000313" key="4">
    <source>
        <dbReference type="EMBL" id="ARN81556.1"/>
    </source>
</evidence>
<dbReference type="OrthoDB" id="9805924at2"/>
<dbReference type="GO" id="GO:0016747">
    <property type="term" value="F:acyltransferase activity, transferring groups other than amino-acyl groups"/>
    <property type="evidence" value="ECO:0007669"/>
    <property type="project" value="InterPro"/>
</dbReference>
<dbReference type="SUPFAM" id="SSF55729">
    <property type="entry name" value="Acyl-CoA N-acyltransferases (Nat)"/>
    <property type="match status" value="1"/>
</dbReference>
<dbReference type="InterPro" id="IPR050832">
    <property type="entry name" value="Bact_Acetyltransf"/>
</dbReference>